<keyword evidence="3" id="KW-1185">Reference proteome</keyword>
<evidence type="ECO:0000313" key="2">
    <source>
        <dbReference type="EMBL" id="SCX94118.1"/>
    </source>
</evidence>
<evidence type="ECO:0000313" key="3">
    <source>
        <dbReference type="Proteomes" id="UP000199588"/>
    </source>
</evidence>
<protein>
    <submittedName>
        <fullName evidence="2">Restart primosome assembly protein PriC</fullName>
    </submittedName>
</protein>
<dbReference type="Pfam" id="PF07445">
    <property type="entry name" value="PriC"/>
    <property type="match status" value="1"/>
</dbReference>
<feature type="coiled-coil region" evidence="1">
    <location>
        <begin position="123"/>
        <end position="153"/>
    </location>
</feature>
<dbReference type="EMBL" id="FMUQ01000006">
    <property type="protein sequence ID" value="SCX94118.1"/>
    <property type="molecule type" value="Genomic_DNA"/>
</dbReference>
<name>A0A1G5BVA0_9PAST</name>
<proteinExistence type="predicted"/>
<comment type="caution">
    <text evidence="2">The sequence shown here is derived from an EMBL/GenBank/DDBJ whole genome shotgun (WGS) entry which is preliminary data.</text>
</comment>
<dbReference type="Proteomes" id="UP000199588">
    <property type="component" value="Unassembled WGS sequence"/>
</dbReference>
<gene>
    <name evidence="2" type="ORF">SAMN02910354_00880</name>
</gene>
<feature type="coiled-coil region" evidence="1">
    <location>
        <begin position="1"/>
        <end position="28"/>
    </location>
</feature>
<keyword evidence="1" id="KW-0175">Coiled coil</keyword>
<reference evidence="2 3" key="1">
    <citation type="submission" date="2016-10" db="EMBL/GenBank/DDBJ databases">
        <authorList>
            <person name="Varghese N."/>
            <person name="Submissions S."/>
        </authorList>
    </citation>
    <scope>NUCLEOTIDE SEQUENCE [LARGE SCALE GENOMIC DNA]</scope>
    <source>
        <strain evidence="2 3">DSM 22022</strain>
    </source>
</reference>
<dbReference type="InterPro" id="IPR038338">
    <property type="entry name" value="PriC_sf"/>
</dbReference>
<sequence length="186" mass="21768">MKNLTALIEQLQTKVQQLTLQFAAFSDKKIYAKFDRTLFSEDFESGQFYFDQIQHTLAQIAGLKETEIPQIQFFSEKLLAQCTALSDAINQHNGRKTAPTAKIPSQREKLKHELNQLPPRERLVRYYEALQALNEKINELEDKRNTAHNEQQKAGYQHQIDITLPRRKRCLEAIEVLEEYLSFKEN</sequence>
<dbReference type="RefSeq" id="WP_090654643.1">
    <property type="nucleotide sequence ID" value="NZ_CP015031.1"/>
</dbReference>
<dbReference type="Gene3D" id="1.20.1270.340">
    <property type="match status" value="1"/>
</dbReference>
<accession>A0A1G5BVA0</accession>
<evidence type="ECO:0000256" key="1">
    <source>
        <dbReference type="SAM" id="Coils"/>
    </source>
</evidence>
<dbReference type="InterPro" id="IPR010890">
    <property type="entry name" value="PriC"/>
</dbReference>
<organism evidence="2 3">
    <name type="scientific">Basfia succiniciproducens</name>
    <dbReference type="NCBI Taxonomy" id="653940"/>
    <lineage>
        <taxon>Bacteria</taxon>
        <taxon>Pseudomonadati</taxon>
        <taxon>Pseudomonadota</taxon>
        <taxon>Gammaproteobacteria</taxon>
        <taxon>Pasteurellales</taxon>
        <taxon>Pasteurellaceae</taxon>
        <taxon>Basfia</taxon>
    </lineage>
</organism>